<keyword evidence="4" id="KW-0119">Carbohydrate metabolism</keyword>
<feature type="active site" description="Proton donor" evidence="10">
    <location>
        <position position="51"/>
    </location>
</feature>
<comment type="catalytic activity">
    <reaction evidence="9">
        <text>xylitol + NAD(+) = D-xylose + NADH + H(+)</text>
        <dbReference type="Rhea" id="RHEA:27441"/>
        <dbReference type="ChEBI" id="CHEBI:15378"/>
        <dbReference type="ChEBI" id="CHEBI:17151"/>
        <dbReference type="ChEBI" id="CHEBI:53455"/>
        <dbReference type="ChEBI" id="CHEBI:57540"/>
        <dbReference type="ChEBI" id="CHEBI:57945"/>
        <dbReference type="EC" id="1.1.1.307"/>
    </reaction>
</comment>
<dbReference type="EC" id="1.1.1.307" evidence="3"/>
<comment type="similarity">
    <text evidence="2">Belongs to the aldo/keto reductase family.</text>
</comment>
<dbReference type="VEuPathDB" id="FungiDB:CPAG_07801"/>
<sequence>MASRHTTFRLNTGEDIPAIGFGTWQDENAQEDAVLTALSAGYRHIDTAAVYGTEKAIGRALARSRLSRDELFITSKLWNNKHRPEDVEQAIDQSLKNLEIDYLDLYLMHWPAAFAPGDDMFPKDSQGNSKTVDIDYVDTYKAMEKLVKSGKTKAIGISNFSKGEMERLLESCSIVPAVMQMELHPWLQQNDFVEWLKSKGIHVTQYSSLGNQNEVYSGRERYGRLIEDPTLAAIGTKYGKTGAQVALAWGINKGHSVLVKSKTPHRIQQNFESDFELKQEDMKAIENIDKKLRFNDSSADFGYNFFVGLEGKEK</sequence>
<evidence type="ECO:0000256" key="9">
    <source>
        <dbReference type="ARBA" id="ARBA00049485"/>
    </source>
</evidence>
<organism evidence="14 15">
    <name type="scientific">Coccidioides posadasii RMSCC 3488</name>
    <dbReference type="NCBI Taxonomy" id="454284"/>
    <lineage>
        <taxon>Eukaryota</taxon>
        <taxon>Fungi</taxon>
        <taxon>Dikarya</taxon>
        <taxon>Ascomycota</taxon>
        <taxon>Pezizomycotina</taxon>
        <taxon>Eurotiomycetes</taxon>
        <taxon>Eurotiomycetidae</taxon>
        <taxon>Onygenales</taxon>
        <taxon>Onygenaceae</taxon>
        <taxon>Coccidioides</taxon>
    </lineage>
</organism>
<evidence type="ECO:0000256" key="8">
    <source>
        <dbReference type="ARBA" id="ARBA00047534"/>
    </source>
</evidence>
<dbReference type="InterPro" id="IPR018170">
    <property type="entry name" value="Aldo/ket_reductase_CS"/>
</dbReference>
<dbReference type="EMBL" id="DS268113">
    <property type="protein sequence ID" value="KMM71495.1"/>
    <property type="molecule type" value="Genomic_DNA"/>
</dbReference>
<evidence type="ECO:0000256" key="3">
    <source>
        <dbReference type="ARBA" id="ARBA00012845"/>
    </source>
</evidence>
<evidence type="ECO:0000256" key="10">
    <source>
        <dbReference type="PIRSR" id="PIRSR000097-1"/>
    </source>
</evidence>
<feature type="site" description="Lowers pKa of active site Tyr" evidence="12">
    <location>
        <position position="76"/>
    </location>
</feature>
<evidence type="ECO:0000256" key="4">
    <source>
        <dbReference type="ARBA" id="ARBA00022629"/>
    </source>
</evidence>
<evidence type="ECO:0000256" key="6">
    <source>
        <dbReference type="ARBA" id="ARBA00023027"/>
    </source>
</evidence>
<comment type="catalytic activity">
    <reaction evidence="8">
        <text>xylitol + NADP(+) = D-xylose + NADPH + H(+)</text>
        <dbReference type="Rhea" id="RHEA:27445"/>
        <dbReference type="ChEBI" id="CHEBI:15378"/>
        <dbReference type="ChEBI" id="CHEBI:17151"/>
        <dbReference type="ChEBI" id="CHEBI:53455"/>
        <dbReference type="ChEBI" id="CHEBI:57783"/>
        <dbReference type="ChEBI" id="CHEBI:58349"/>
        <dbReference type="EC" id="1.1.1.307"/>
    </reaction>
</comment>
<name>A0A0J6FPV7_COCPO</name>
<keyword evidence="5" id="KW-0560">Oxidoreductase</keyword>
<feature type="domain" description="NADP-dependent oxidoreductase" evidence="13">
    <location>
        <begin position="19"/>
        <end position="289"/>
    </location>
</feature>
<reference evidence="14 15" key="1">
    <citation type="submission" date="2007-06" db="EMBL/GenBank/DDBJ databases">
        <title>The Genome Sequence of Coccidioides posadasii RMSCC_3488.</title>
        <authorList>
            <consortium name="Coccidioides Genome Resources Consortium"/>
            <consortium name="The Broad Institute Genome Sequencing Platform"/>
            <person name="Henn M.R."/>
            <person name="Sykes S."/>
            <person name="Young S."/>
            <person name="Jaffe D."/>
            <person name="Berlin A."/>
            <person name="Alvarez P."/>
            <person name="Butler J."/>
            <person name="Gnerre S."/>
            <person name="Grabherr M."/>
            <person name="Mauceli E."/>
            <person name="Brockman W."/>
            <person name="Kodira C."/>
            <person name="Alvarado L."/>
            <person name="Zeng Q."/>
            <person name="Crawford M."/>
            <person name="Antoine C."/>
            <person name="Devon K."/>
            <person name="Galgiani J."/>
            <person name="Orsborn K."/>
            <person name="Lewis M.L."/>
            <person name="Nusbaum C."/>
            <person name="Galagan J."/>
            <person name="Birren B."/>
        </authorList>
    </citation>
    <scope>NUCLEOTIDE SEQUENCE [LARGE SCALE GENOMIC DNA]</scope>
    <source>
        <strain evidence="14 15">RMSCC 3488</strain>
    </source>
</reference>
<dbReference type="InterPro" id="IPR020471">
    <property type="entry name" value="AKR"/>
</dbReference>
<reference evidence="15" key="3">
    <citation type="journal article" date="2010" name="Genome Res.">
        <title>Population genomic sequencing of Coccidioides fungi reveals recent hybridization and transposon control.</title>
        <authorList>
            <person name="Neafsey D.E."/>
            <person name="Barker B.M."/>
            <person name="Sharpton T.J."/>
            <person name="Stajich J.E."/>
            <person name="Park D.J."/>
            <person name="Whiston E."/>
            <person name="Hung C.-Y."/>
            <person name="McMahan C."/>
            <person name="White J."/>
            <person name="Sykes S."/>
            <person name="Heiman D."/>
            <person name="Young S."/>
            <person name="Zeng Q."/>
            <person name="Abouelleil A."/>
            <person name="Aftuck L."/>
            <person name="Bessette D."/>
            <person name="Brown A."/>
            <person name="FitzGerald M."/>
            <person name="Lui A."/>
            <person name="Macdonald J.P."/>
            <person name="Priest M."/>
            <person name="Orbach M.J."/>
            <person name="Galgiani J.N."/>
            <person name="Kirkland T.N."/>
            <person name="Cole G.T."/>
            <person name="Birren B.W."/>
            <person name="Henn M.R."/>
            <person name="Taylor J.W."/>
            <person name="Rounsley S.D."/>
        </authorList>
    </citation>
    <scope>NUCLEOTIDE SEQUENCE [LARGE SCALE GENOMIC DNA]</scope>
    <source>
        <strain evidence="15">RMSCC 3488</strain>
    </source>
</reference>
<dbReference type="FunFam" id="3.20.20.100:FF:000007">
    <property type="entry name" value="NAD(P)H-dependent D-xylose reductase xyl1"/>
    <property type="match status" value="1"/>
</dbReference>
<evidence type="ECO:0000256" key="12">
    <source>
        <dbReference type="PIRSR" id="PIRSR000097-3"/>
    </source>
</evidence>
<evidence type="ECO:0000256" key="1">
    <source>
        <dbReference type="ARBA" id="ARBA00004722"/>
    </source>
</evidence>
<evidence type="ECO:0000256" key="5">
    <source>
        <dbReference type="ARBA" id="ARBA00023002"/>
    </source>
</evidence>
<protein>
    <recommendedName>
        <fullName evidence="3">D-xylose reductase [NAD(P)H]</fullName>
        <ecNumber evidence="3">1.1.1.307</ecNumber>
    </recommendedName>
</protein>
<reference evidence="15" key="2">
    <citation type="journal article" date="2009" name="Genome Res.">
        <title>Comparative genomic analyses of the human fungal pathogens Coccidioides and their relatives.</title>
        <authorList>
            <person name="Sharpton T.J."/>
            <person name="Stajich J.E."/>
            <person name="Rounsley S.D."/>
            <person name="Gardner M.J."/>
            <person name="Wortman J.R."/>
            <person name="Jordar V.S."/>
            <person name="Maiti R."/>
            <person name="Kodira C.D."/>
            <person name="Neafsey D.E."/>
            <person name="Zeng Q."/>
            <person name="Hung C.-Y."/>
            <person name="McMahan C."/>
            <person name="Muszewska A."/>
            <person name="Grynberg M."/>
            <person name="Mandel M.A."/>
            <person name="Kellner E.M."/>
            <person name="Barker B.M."/>
            <person name="Galgiani J.N."/>
            <person name="Orbach M.J."/>
            <person name="Kirkland T.N."/>
            <person name="Cole G.T."/>
            <person name="Henn M.R."/>
            <person name="Birren B.W."/>
            <person name="Taylor J.W."/>
        </authorList>
    </citation>
    <scope>NUCLEOTIDE SEQUENCE [LARGE SCALE GENOMIC DNA]</scope>
    <source>
        <strain evidence="15">RMSCC 3488</strain>
    </source>
</reference>
<dbReference type="CDD" id="cd19071">
    <property type="entry name" value="AKR_AKR1-5-like"/>
    <property type="match status" value="1"/>
</dbReference>
<dbReference type="InterPro" id="IPR036812">
    <property type="entry name" value="NAD(P)_OxRdtase_dom_sf"/>
</dbReference>
<keyword evidence="4" id="KW-0859">Xylose metabolism</keyword>
<evidence type="ECO:0000256" key="2">
    <source>
        <dbReference type="ARBA" id="ARBA00007905"/>
    </source>
</evidence>
<dbReference type="InterPro" id="IPR023210">
    <property type="entry name" value="NADP_OxRdtase_dom"/>
</dbReference>
<dbReference type="AlphaFoldDB" id="A0A0J6FPV7"/>
<dbReference type="PANTHER" id="PTHR11732">
    <property type="entry name" value="ALDO/KETO REDUCTASE"/>
    <property type="match status" value="1"/>
</dbReference>
<comment type="pathway">
    <text evidence="1">Carbohydrate metabolism; D-xylose degradation.</text>
</comment>
<dbReference type="PROSITE" id="PS00798">
    <property type="entry name" value="ALDOKETO_REDUCTASE_1"/>
    <property type="match status" value="1"/>
</dbReference>
<dbReference type="Gene3D" id="3.20.20.100">
    <property type="entry name" value="NADP-dependent oxidoreductase domain"/>
    <property type="match status" value="1"/>
</dbReference>
<feature type="binding site" evidence="11">
    <location>
        <position position="109"/>
    </location>
    <ligand>
        <name>substrate</name>
    </ligand>
</feature>
<dbReference type="PRINTS" id="PR00069">
    <property type="entry name" value="ALDKETRDTASE"/>
</dbReference>
<dbReference type="SUPFAM" id="SSF51430">
    <property type="entry name" value="NAD(P)-linked oxidoreductase"/>
    <property type="match status" value="1"/>
</dbReference>
<dbReference type="PIRSF" id="PIRSF000097">
    <property type="entry name" value="AKR"/>
    <property type="match status" value="1"/>
</dbReference>
<proteinExistence type="inferred from homology"/>
<evidence type="ECO:0000256" key="7">
    <source>
        <dbReference type="ARBA" id="ARBA00025065"/>
    </source>
</evidence>
<accession>A0A0J6FPV7</accession>
<evidence type="ECO:0000313" key="15">
    <source>
        <dbReference type="Proteomes" id="UP000054567"/>
    </source>
</evidence>
<keyword evidence="6" id="KW-0520">NAD</keyword>
<comment type="function">
    <text evidence="7">Catalyzes the initial reaction in the xylose utilization pathway by reducing D-xylose into xylitol. Xylose is a major component of hemicelluloses such as xylan. Most fungi utilize D-xylose via three enzymatic reactions, xylose reductase (XR), xylitol dehydrogenase (XDH), and xylulokinase, to form xylulose 5-phosphate, which enters pentose phosphate pathway.</text>
</comment>
<dbReference type="GO" id="GO:0042732">
    <property type="term" value="P:D-xylose metabolic process"/>
    <property type="evidence" value="ECO:0007669"/>
    <property type="project" value="UniProtKB-KW"/>
</dbReference>
<evidence type="ECO:0000313" key="14">
    <source>
        <dbReference type="EMBL" id="KMM71495.1"/>
    </source>
</evidence>
<dbReference type="PROSITE" id="PS00062">
    <property type="entry name" value="ALDOKETO_REDUCTASE_2"/>
    <property type="match status" value="1"/>
</dbReference>
<dbReference type="GO" id="GO:0016491">
    <property type="term" value="F:oxidoreductase activity"/>
    <property type="evidence" value="ECO:0007669"/>
    <property type="project" value="UniProtKB-KW"/>
</dbReference>
<dbReference type="OrthoDB" id="416253at2759"/>
<evidence type="ECO:0000259" key="13">
    <source>
        <dbReference type="Pfam" id="PF00248"/>
    </source>
</evidence>
<dbReference type="Proteomes" id="UP000054567">
    <property type="component" value="Unassembled WGS sequence"/>
</dbReference>
<gene>
    <name evidence="14" type="ORF">CPAG_07801</name>
</gene>
<dbReference type="Pfam" id="PF00248">
    <property type="entry name" value="Aldo_ket_red"/>
    <property type="match status" value="1"/>
</dbReference>
<evidence type="ECO:0000256" key="11">
    <source>
        <dbReference type="PIRSR" id="PIRSR000097-2"/>
    </source>
</evidence>